<dbReference type="EMBL" id="CP090168">
    <property type="protein sequence ID" value="UJO19415.1"/>
    <property type="molecule type" value="Genomic_DNA"/>
</dbReference>
<feature type="compositionally biased region" description="Acidic residues" evidence="1">
    <location>
        <begin position="86"/>
        <end position="96"/>
    </location>
</feature>
<reference evidence="2" key="1">
    <citation type="submission" date="2021-12" db="EMBL/GenBank/DDBJ databases">
        <authorList>
            <person name="Zaccaron A."/>
            <person name="Stergiopoulos I."/>
        </authorList>
    </citation>
    <scope>NUCLEOTIDE SEQUENCE</scope>
    <source>
        <strain evidence="2">Race5_Kim</strain>
    </source>
</reference>
<gene>
    <name evidence="2" type="ORF">CLAFUR5_07646</name>
</gene>
<dbReference type="AlphaFoldDB" id="A0A9Q8PBG8"/>
<evidence type="ECO:0000256" key="1">
    <source>
        <dbReference type="SAM" id="MobiDB-lite"/>
    </source>
</evidence>
<organism evidence="2 3">
    <name type="scientific">Passalora fulva</name>
    <name type="common">Tomato leaf mold</name>
    <name type="synonym">Cladosporium fulvum</name>
    <dbReference type="NCBI Taxonomy" id="5499"/>
    <lineage>
        <taxon>Eukaryota</taxon>
        <taxon>Fungi</taxon>
        <taxon>Dikarya</taxon>
        <taxon>Ascomycota</taxon>
        <taxon>Pezizomycotina</taxon>
        <taxon>Dothideomycetes</taxon>
        <taxon>Dothideomycetidae</taxon>
        <taxon>Mycosphaerellales</taxon>
        <taxon>Mycosphaerellaceae</taxon>
        <taxon>Fulvia</taxon>
    </lineage>
</organism>
<feature type="region of interest" description="Disordered" evidence="1">
    <location>
        <begin position="40"/>
        <end position="116"/>
    </location>
</feature>
<accession>A0A9Q8PBG8</accession>
<dbReference type="RefSeq" id="XP_047763781.1">
    <property type="nucleotide sequence ID" value="XM_047906794.1"/>
</dbReference>
<reference evidence="2" key="2">
    <citation type="journal article" date="2022" name="Microb. Genom.">
        <title>A chromosome-scale genome assembly of the tomato pathogen Cladosporium fulvum reveals a compartmentalized genome architecture and the presence of a dispensable chromosome.</title>
        <authorList>
            <person name="Zaccaron A.Z."/>
            <person name="Chen L.H."/>
            <person name="Samaras A."/>
            <person name="Stergiopoulos I."/>
        </authorList>
    </citation>
    <scope>NUCLEOTIDE SEQUENCE</scope>
    <source>
        <strain evidence="2">Race5_Kim</strain>
    </source>
</reference>
<name>A0A9Q8PBG8_PASFU</name>
<dbReference type="Proteomes" id="UP000756132">
    <property type="component" value="Chromosome 6"/>
</dbReference>
<protein>
    <submittedName>
        <fullName evidence="2">Uncharacterized protein</fullName>
    </submittedName>
</protein>
<feature type="compositionally biased region" description="Acidic residues" evidence="1">
    <location>
        <begin position="107"/>
        <end position="116"/>
    </location>
</feature>
<evidence type="ECO:0000313" key="3">
    <source>
        <dbReference type="Proteomes" id="UP000756132"/>
    </source>
</evidence>
<evidence type="ECO:0000313" key="2">
    <source>
        <dbReference type="EMBL" id="UJO19415.1"/>
    </source>
</evidence>
<feature type="compositionally biased region" description="Basic and acidic residues" evidence="1">
    <location>
        <begin position="97"/>
        <end position="106"/>
    </location>
</feature>
<proteinExistence type="predicted"/>
<dbReference type="GeneID" id="71987524"/>
<dbReference type="KEGG" id="ffu:CLAFUR5_07646"/>
<keyword evidence="3" id="KW-1185">Reference proteome</keyword>
<dbReference type="OMA" id="WDDATER"/>
<sequence length="116" mass="12596">MVNWDDALDKRLLLTIIHTAAPSAIDYKKRYTKKIRKEAEENFGKQDDAGGGEGGVKTPVNKGAAKKAVGEKSSTGKRKAKKAAGEDGEGEKDDEESPSKKVKSEEKEESGEEEMV</sequence>